<dbReference type="AlphaFoldDB" id="A0A2S7WUQ8"/>
<keyword evidence="1" id="KW-1133">Transmembrane helix</keyword>
<feature type="transmembrane region" description="Helical" evidence="1">
    <location>
        <begin position="35"/>
        <end position="56"/>
    </location>
</feature>
<evidence type="ECO:0000313" key="3">
    <source>
        <dbReference type="Proteomes" id="UP000239068"/>
    </source>
</evidence>
<proteinExistence type="predicted"/>
<keyword evidence="1" id="KW-0812">Transmembrane</keyword>
<evidence type="ECO:0000256" key="1">
    <source>
        <dbReference type="SAM" id="Phobius"/>
    </source>
</evidence>
<organism evidence="2 3">
    <name type="scientific">Polaribacter glomeratus</name>
    <dbReference type="NCBI Taxonomy" id="102"/>
    <lineage>
        <taxon>Bacteria</taxon>
        <taxon>Pseudomonadati</taxon>
        <taxon>Bacteroidota</taxon>
        <taxon>Flavobacteriia</taxon>
        <taxon>Flavobacteriales</taxon>
        <taxon>Flavobacteriaceae</taxon>
    </lineage>
</organism>
<dbReference type="EMBL" id="MSCM01000001">
    <property type="protein sequence ID" value="PQJ81308.1"/>
    <property type="molecule type" value="Genomic_DNA"/>
</dbReference>
<reference evidence="2 3" key="1">
    <citation type="submission" date="2016-12" db="EMBL/GenBank/DDBJ databases">
        <title>Trade-off between light-utilization and light-protection in marine flavobacteria.</title>
        <authorList>
            <person name="Kumagai Y."/>
            <person name="Yoshizawa S."/>
            <person name="Kogure K."/>
            <person name="Iwasaki W."/>
        </authorList>
    </citation>
    <scope>NUCLEOTIDE SEQUENCE [LARGE SCALE GENOMIC DNA]</scope>
    <source>
        <strain evidence="2 3">ATCC 43844</strain>
    </source>
</reference>
<feature type="transmembrane region" description="Helical" evidence="1">
    <location>
        <begin position="9"/>
        <end position="29"/>
    </location>
</feature>
<gene>
    <name evidence="2" type="ORF">BTO16_01375</name>
</gene>
<keyword evidence="3" id="KW-1185">Reference proteome</keyword>
<evidence type="ECO:0000313" key="2">
    <source>
        <dbReference type="EMBL" id="PQJ81308.1"/>
    </source>
</evidence>
<comment type="caution">
    <text evidence="2">The sequence shown here is derived from an EMBL/GenBank/DDBJ whole genome shotgun (WGS) entry which is preliminary data.</text>
</comment>
<dbReference type="Proteomes" id="UP000239068">
    <property type="component" value="Unassembled WGS sequence"/>
</dbReference>
<accession>A0A2S7WUQ8</accession>
<sequence>MTKDTFQQIIFFIITSALIFMTGKQLIIINDITTFAELGIIMVFFVSLVLFLNYFLRLSSKLIGTFRF</sequence>
<name>A0A2S7WUQ8_9FLAO</name>
<keyword evidence="1" id="KW-0472">Membrane</keyword>
<protein>
    <submittedName>
        <fullName evidence="2">Uncharacterized protein</fullName>
    </submittedName>
</protein>
<dbReference type="RefSeq" id="WP_105019887.1">
    <property type="nucleotide sequence ID" value="NZ_MSCM01000001.1"/>
</dbReference>